<feature type="non-terminal residue" evidence="2">
    <location>
        <position position="135"/>
    </location>
</feature>
<dbReference type="InterPro" id="IPR042202">
    <property type="entry name" value="Duffy-ag-bd_sf"/>
</dbReference>
<sequence>DIGDIVRGRDLYNGNTQEKEKRKQLEKNKKTIYGDIYEELKKDRKNGEDGATKTLQKRLRLIIFFKLREDWWDMRNRSTIWEAITCNLRQEAIKCFIFARNMCWRNKSDSLLMPMARQANADPPTYLDDVPQYQR</sequence>
<dbReference type="InterPro" id="IPR008602">
    <property type="entry name" value="Duffy-antigen-binding"/>
</dbReference>
<dbReference type="Gene3D" id="1.20.1310.20">
    <property type="entry name" value="Duffy-antigen binding domain"/>
    <property type="match status" value="1"/>
</dbReference>
<dbReference type="GO" id="GO:0016020">
    <property type="term" value="C:membrane"/>
    <property type="evidence" value="ECO:0007669"/>
    <property type="project" value="InterPro"/>
</dbReference>
<dbReference type="SUPFAM" id="SSF140924">
    <property type="entry name" value="Duffy binding domain-like"/>
    <property type="match status" value="1"/>
</dbReference>
<dbReference type="AlphaFoldDB" id="D3GI70"/>
<evidence type="ECO:0000313" key="2">
    <source>
        <dbReference type="EMBL" id="ACZ81890.1"/>
    </source>
</evidence>
<dbReference type="EMBL" id="FJ876696">
    <property type="protein sequence ID" value="ACZ81890.1"/>
    <property type="molecule type" value="mRNA"/>
</dbReference>
<dbReference type="GO" id="GO:0046789">
    <property type="term" value="F:host cell surface receptor binding"/>
    <property type="evidence" value="ECO:0007669"/>
    <property type="project" value="InterPro"/>
</dbReference>
<accession>D3GI70</accession>
<dbReference type="Pfam" id="PF05424">
    <property type="entry name" value="Duffy_binding"/>
    <property type="match status" value="1"/>
</dbReference>
<name>D3GI70_PLAFA</name>
<gene>
    <name evidence="2" type="primary">var</name>
</gene>
<proteinExistence type="evidence at transcript level"/>
<protein>
    <submittedName>
        <fullName evidence="2">Erythrocyte membrane protein</fullName>
    </submittedName>
</protein>
<reference evidence="2" key="1">
    <citation type="journal article" date="2009" name="Malar. J.">
        <title>Sequence variation of PfEMP1-DBLalpha in association with rosette formation in Plasmodium falciparum isolates causing severe and uncomplicated malaria.</title>
        <authorList>
            <person name="Horata N."/>
            <person name="Kalambaheti T."/>
            <person name="Craig A."/>
            <person name="Khusmith S."/>
        </authorList>
    </citation>
    <scope>NUCLEOTIDE SEQUENCE</scope>
</reference>
<feature type="domain" description="Duffy-antigen binding" evidence="1">
    <location>
        <begin position="1"/>
        <end position="135"/>
    </location>
</feature>
<evidence type="ECO:0000259" key="1">
    <source>
        <dbReference type="Pfam" id="PF05424"/>
    </source>
</evidence>
<organism evidence="2">
    <name type="scientific">Plasmodium falciparum</name>
    <name type="common">malaria parasite P. falciparum</name>
    <dbReference type="NCBI Taxonomy" id="5833"/>
    <lineage>
        <taxon>Eukaryota</taxon>
        <taxon>Sar</taxon>
        <taxon>Alveolata</taxon>
        <taxon>Apicomplexa</taxon>
        <taxon>Aconoidasida</taxon>
        <taxon>Haemosporida</taxon>
        <taxon>Plasmodiidae</taxon>
        <taxon>Plasmodium</taxon>
        <taxon>Plasmodium (Laverania)</taxon>
    </lineage>
</organism>
<feature type="non-terminal residue" evidence="2">
    <location>
        <position position="1"/>
    </location>
</feature>